<dbReference type="InterPro" id="IPR001304">
    <property type="entry name" value="C-type_lectin-like"/>
</dbReference>
<dbReference type="PANTHER" id="PTHR43308">
    <property type="entry name" value="OUTER MEMBRANE PROTEIN ALPHA-RELATED"/>
    <property type="match status" value="1"/>
</dbReference>
<dbReference type="Pfam" id="PF07554">
    <property type="entry name" value="FIVAR"/>
    <property type="match status" value="1"/>
</dbReference>
<dbReference type="Pfam" id="PF00395">
    <property type="entry name" value="SLH"/>
    <property type="match status" value="3"/>
</dbReference>
<dbReference type="PANTHER" id="PTHR43308:SF5">
    <property type="entry name" value="S-LAYER PROTEIN _ PEPTIDOGLYCAN ENDO-BETA-N-ACETYLGLUCOSAMINIDASE"/>
    <property type="match status" value="1"/>
</dbReference>
<evidence type="ECO:0000313" key="6">
    <source>
        <dbReference type="Proteomes" id="UP001159179"/>
    </source>
</evidence>
<feature type="domain" description="C-type lectin" evidence="3">
    <location>
        <begin position="548"/>
        <end position="694"/>
    </location>
</feature>
<dbReference type="Gene3D" id="2.60.40.10">
    <property type="entry name" value="Immunoglobulins"/>
    <property type="match status" value="1"/>
</dbReference>
<accession>A0AAW6T376</accession>
<feature type="domain" description="SLH" evidence="4">
    <location>
        <begin position="1258"/>
        <end position="1321"/>
    </location>
</feature>
<evidence type="ECO:0000256" key="2">
    <source>
        <dbReference type="SAM" id="MobiDB-lite"/>
    </source>
</evidence>
<feature type="region of interest" description="Disordered" evidence="2">
    <location>
        <begin position="892"/>
        <end position="913"/>
    </location>
</feature>
<dbReference type="Gene3D" id="3.10.100.10">
    <property type="entry name" value="Mannose-Binding Protein A, subunit A"/>
    <property type="match status" value="1"/>
</dbReference>
<dbReference type="Proteomes" id="UP001159179">
    <property type="component" value="Unassembled WGS sequence"/>
</dbReference>
<feature type="domain" description="SLH" evidence="4">
    <location>
        <begin position="1198"/>
        <end position="1257"/>
    </location>
</feature>
<evidence type="ECO:0000259" key="4">
    <source>
        <dbReference type="PROSITE" id="PS51272"/>
    </source>
</evidence>
<dbReference type="InterPro" id="IPR016187">
    <property type="entry name" value="CTDL_fold"/>
</dbReference>
<proteinExistence type="predicted"/>
<evidence type="ECO:0000313" key="5">
    <source>
        <dbReference type="EMBL" id="MDH5163537.1"/>
    </source>
</evidence>
<dbReference type="InterPro" id="IPR044016">
    <property type="entry name" value="Big_13"/>
</dbReference>
<dbReference type="SUPFAM" id="SSF51126">
    <property type="entry name" value="Pectin lyase-like"/>
    <property type="match status" value="1"/>
</dbReference>
<organism evidence="5 6">
    <name type="scientific">Heyndrickxia oleronia</name>
    <dbReference type="NCBI Taxonomy" id="38875"/>
    <lineage>
        <taxon>Bacteria</taxon>
        <taxon>Bacillati</taxon>
        <taxon>Bacillota</taxon>
        <taxon>Bacilli</taxon>
        <taxon>Bacillales</taxon>
        <taxon>Bacillaceae</taxon>
        <taxon>Heyndrickxia</taxon>
    </lineage>
</organism>
<gene>
    <name evidence="5" type="ORF">P5X88_21615</name>
</gene>
<dbReference type="InterPro" id="IPR051465">
    <property type="entry name" value="Cell_Envelope_Struct_Comp"/>
</dbReference>
<dbReference type="SUPFAM" id="SSF56436">
    <property type="entry name" value="C-type lectin-like"/>
    <property type="match status" value="1"/>
</dbReference>
<dbReference type="PROSITE" id="PS50041">
    <property type="entry name" value="C_TYPE_LECTIN_2"/>
    <property type="match status" value="1"/>
</dbReference>
<keyword evidence="1" id="KW-0732">Signal</keyword>
<dbReference type="Pfam" id="PF12733">
    <property type="entry name" value="Cadherin-like"/>
    <property type="match status" value="1"/>
</dbReference>
<feature type="domain" description="SLH" evidence="4">
    <location>
        <begin position="1133"/>
        <end position="1197"/>
    </location>
</feature>
<dbReference type="InterPro" id="IPR001119">
    <property type="entry name" value="SLH_dom"/>
</dbReference>
<evidence type="ECO:0000259" key="3">
    <source>
        <dbReference type="PROSITE" id="PS50041"/>
    </source>
</evidence>
<dbReference type="InterPro" id="IPR013783">
    <property type="entry name" value="Ig-like_fold"/>
</dbReference>
<protein>
    <submittedName>
        <fullName evidence="5">S-layer homology domain-containing protein</fullName>
    </submittedName>
</protein>
<dbReference type="Gene3D" id="1.20.1270.70">
    <property type="entry name" value="Designed single chain three-helix bundle"/>
    <property type="match status" value="1"/>
</dbReference>
<dbReference type="EMBL" id="JAROYP010000015">
    <property type="protein sequence ID" value="MDH5163537.1"/>
    <property type="molecule type" value="Genomic_DNA"/>
</dbReference>
<dbReference type="Gene3D" id="3.30.1910.20">
    <property type="entry name" value="asparaginyl-tRNA synthetase, N-terminal domain"/>
    <property type="match status" value="1"/>
</dbReference>
<dbReference type="RefSeq" id="WP_280618244.1">
    <property type="nucleotide sequence ID" value="NZ_JAROYP010000015.1"/>
</dbReference>
<dbReference type="SMART" id="SM00034">
    <property type="entry name" value="CLECT"/>
    <property type="match status" value="1"/>
</dbReference>
<name>A0AAW6T376_9BACI</name>
<evidence type="ECO:0000256" key="1">
    <source>
        <dbReference type="ARBA" id="ARBA00022729"/>
    </source>
</evidence>
<dbReference type="InterPro" id="IPR025883">
    <property type="entry name" value="Cadherin-like_domain"/>
</dbReference>
<dbReference type="InterPro" id="IPR016186">
    <property type="entry name" value="C-type_lectin-like/link_sf"/>
</dbReference>
<dbReference type="PROSITE" id="PS51272">
    <property type="entry name" value="SLH"/>
    <property type="match status" value="3"/>
</dbReference>
<sequence length="1358" mass="146242">MQKKQKKWWQRSLALMLSLVLVVSSFLTVGKPISYAAEEETSSGVYVASEGSDTTGDGTRENPYSTLYRAYDAIADGGTETIYVLDNITLSRKIANTAKFLEISGKKKITITSASGTDTVVIKRDGGGTLFDLIDGQLTLKNIIIDGNKFLNDGRIINVYNSSRLIIEDGAILRNNDNNLTGSAVFIRDPDSVVIMTGGEIIGNKHSPTSGDATGAVVMYNGSFTMSGGLITGNSGGGVHVKGGEFYLSGDADITGNTIGNSERNVYLEGTKLLTLSGDFTGKAGITPLNRMTAGEQFGKANAGDLKGIENLIADNNPLLFADYGENNALIWQSLTVAVTSPTSTVTTGKPIFAGTATPGAKVTVKVGENITLTATADKEGNWSVTPYTEIPDGVYAVEVSASIDNKISTPVTKEITIDTTASVGPAITTSPGDTVAVIVNNKIENGPVVVDAGVTLDSSVLNGYEDNLNGASVAIVNFKKEDKLEFTSVNGITGNFNPATGILTLSGKASIEDYQTVLRSVTFTTTSTDRTDRNITFTLGSALAYSENGHFYEYINKNATITWFDAKKEAEEKNYFGREGYLVTITSENENNFVKDKTLGLGWIGAKDIERNPENNPDPSATYPKKTGDWRWVTGPEGLEEGGGLQFYTGYAQSGSKVKYANWAAGEPNDYNGSGEYVAHIFGPGTDSGRWNDYSPNNAGVKGYVIEYGDMPGDQTFALSASKKIVFVDKTNLKQKIDEETTLTETDYTTDSWSNYQTQLTAAQKVLDDPNATQEEVDQALADLNAAQNALKPVLTTPGLSSLIPSEGTLSPIFSSEVSNYTMNVDFATSQLSFWATASNPGATVTMTVNGQAVTNGTVPLAVGVNTVVITVQDGTGFKQYTITIYRAADSSSGGGGGTWTPDPTPTPTPSETTTKIKVALEIDGDNPLEKTTVEIERTKHANGEITDFVALTEANAKEAVEKAKQIGNNIARIVIPDVNDEVDQVTVEVPKQSLQILRENGLTLEISTENGHIAIPHSSMEGVDNNFYFRLVPVKKESERKAIEERAKVEKVVRETLQSDDVHVIARPMTIETNMPSRPVQVTLPLKGVNVPTAAAERQAFLDQLAVFIEHSDGEKKVVRPEIVTMNDGKLGLRFTVDKFSTFTIIQFEKPEVSKHKAYIKGFPNGTFGPDKNVTRAQVAIMIARLLGYTEDRTVNQAPFKDVAKDHSAAGEIAFVKQQGIMNGDNKGLFHASANITRAEMAAVVANFKQLSVDQGVTITFNDTKGHWAQWIIEANRTAGIINGFEDGSFAPNAPLTRAQAVVMMNRMFERGPLNGVTAPSFPDVKATHWAFKDIEEAANSHSYLVDKEGNEQFTK</sequence>
<reference evidence="5" key="1">
    <citation type="submission" date="2023-03" db="EMBL/GenBank/DDBJ databases">
        <title>Bacterial isolates from washroom surfaces on a university campus.</title>
        <authorList>
            <person name="Holman D.B."/>
            <person name="Gzyl K.E."/>
            <person name="Taheri A.E."/>
        </authorList>
    </citation>
    <scope>NUCLEOTIDE SEQUENCE</scope>
    <source>
        <strain evidence="5">RD03</strain>
    </source>
</reference>
<comment type="caution">
    <text evidence="5">The sequence shown here is derived from an EMBL/GenBank/DDBJ whole genome shotgun (WGS) entry which is preliminary data.</text>
</comment>
<dbReference type="InterPro" id="IPR011050">
    <property type="entry name" value="Pectin_lyase_fold/virulence"/>
</dbReference>
<dbReference type="Pfam" id="PF19077">
    <property type="entry name" value="Big_13"/>
    <property type="match status" value="1"/>
</dbReference>